<accession>A0A9D7E7Y2</accession>
<dbReference type="EMBL" id="JADJEV010000005">
    <property type="protein sequence ID" value="MBK6975513.1"/>
    <property type="molecule type" value="Genomic_DNA"/>
</dbReference>
<evidence type="ECO:0000313" key="1">
    <source>
        <dbReference type="EMBL" id="MBK6975513.1"/>
    </source>
</evidence>
<organism evidence="1 2">
    <name type="scientific">Candidatus Methylophosphatis roskildensis</name>
    <dbReference type="NCBI Taxonomy" id="2899263"/>
    <lineage>
        <taxon>Bacteria</taxon>
        <taxon>Pseudomonadati</taxon>
        <taxon>Pseudomonadota</taxon>
        <taxon>Betaproteobacteria</taxon>
        <taxon>Nitrosomonadales</taxon>
        <taxon>Sterolibacteriaceae</taxon>
        <taxon>Candidatus Methylophosphatis</taxon>
    </lineage>
</organism>
<dbReference type="InterPro" id="IPR010775">
    <property type="entry name" value="DUF1365"/>
</dbReference>
<evidence type="ECO:0000313" key="2">
    <source>
        <dbReference type="Proteomes" id="UP000807785"/>
    </source>
</evidence>
<dbReference type="PANTHER" id="PTHR33973">
    <property type="entry name" value="OS07G0153300 PROTEIN"/>
    <property type="match status" value="1"/>
</dbReference>
<dbReference type="Proteomes" id="UP000807785">
    <property type="component" value="Unassembled WGS sequence"/>
</dbReference>
<reference evidence="1" key="1">
    <citation type="submission" date="2020-10" db="EMBL/GenBank/DDBJ databases">
        <title>Connecting structure to function with the recovery of over 1000 high-quality activated sludge metagenome-assembled genomes encoding full-length rRNA genes using long-read sequencing.</title>
        <authorList>
            <person name="Singleton C.M."/>
            <person name="Petriglieri F."/>
            <person name="Kristensen J.M."/>
            <person name="Kirkegaard R.H."/>
            <person name="Michaelsen T.Y."/>
            <person name="Andersen M.H."/>
            <person name="Karst S.M."/>
            <person name="Dueholm M.S."/>
            <person name="Nielsen P.H."/>
            <person name="Albertsen M."/>
        </authorList>
    </citation>
    <scope>NUCLEOTIDE SEQUENCE</scope>
    <source>
        <strain evidence="1">Bjer_18-Q3-R1-45_BAT3C.347</strain>
    </source>
</reference>
<dbReference type="AlphaFoldDB" id="A0A9D7E7Y2"/>
<proteinExistence type="predicted"/>
<sequence length="251" mass="28639">MTPELCIGTVMHARHAPVVNRFIYPLFFLRLPLSRVDSLQMKMLGVNRPAPMRIDFADHGARDGSNPIDWARALLRRHGIEADGEIVLQTMPRLLGYVFNPVSFCYCHDAKSRLRAVICEVNNTFGERHNYIVAHADGRPIQSTDSLWARKVFHVSPFFPMRGEYRFRFVRRGTVQAVAIDYFDGGQLVLTTRVAGRARPLGERALLAALLRFPLMTVGVIGRIHWQALRLALHRVPFFRKPQPPLEETTT</sequence>
<dbReference type="PANTHER" id="PTHR33973:SF4">
    <property type="entry name" value="OS07G0153300 PROTEIN"/>
    <property type="match status" value="1"/>
</dbReference>
<name>A0A9D7E7Y2_9PROT</name>
<protein>
    <submittedName>
        <fullName evidence="1">DUF1365 domain-containing protein</fullName>
    </submittedName>
</protein>
<dbReference type="Pfam" id="PF07103">
    <property type="entry name" value="DUF1365"/>
    <property type="match status" value="1"/>
</dbReference>
<gene>
    <name evidence="1" type="ORF">IPH26_22025</name>
</gene>
<comment type="caution">
    <text evidence="1">The sequence shown here is derived from an EMBL/GenBank/DDBJ whole genome shotgun (WGS) entry which is preliminary data.</text>
</comment>